<name>A0AB37UL07_9CYAN</name>
<evidence type="ECO:0000313" key="11">
    <source>
        <dbReference type="EMBL" id="RUT12014.1"/>
    </source>
</evidence>
<dbReference type="PANTHER" id="PTHR43646:SF2">
    <property type="entry name" value="GLYCOSYLTRANSFERASE 2-LIKE DOMAIN-CONTAINING PROTEIN"/>
    <property type="match status" value="1"/>
</dbReference>
<comment type="caution">
    <text evidence="11">The sequence shown here is derived from an EMBL/GenBank/DDBJ whole genome shotgun (WGS) entry which is preliminary data.</text>
</comment>
<evidence type="ECO:0000259" key="10">
    <source>
        <dbReference type="Pfam" id="PF00535"/>
    </source>
</evidence>
<evidence type="ECO:0000256" key="2">
    <source>
        <dbReference type="ARBA" id="ARBA00022475"/>
    </source>
</evidence>
<comment type="function">
    <text evidence="6">Catalyzes the glycosylation of 4,4'-diaponeurosporenoate, i.e. the esterification of glucose at the C1'' position with the carboxyl group of 4,4'-diaponeurosporenic acid, to form glycosyl-4,4'-diaponeurosporenoate. This is a step in the biosynthesis of staphyloxanthin, an orange pigment present in most staphylococci strains.</text>
</comment>
<dbReference type="EMBL" id="RSCK01000018">
    <property type="protein sequence ID" value="RUT12014.1"/>
    <property type="molecule type" value="Genomic_DNA"/>
</dbReference>
<evidence type="ECO:0000256" key="7">
    <source>
        <dbReference type="ARBA" id="ARBA00037904"/>
    </source>
</evidence>
<evidence type="ECO:0000256" key="6">
    <source>
        <dbReference type="ARBA" id="ARBA00037281"/>
    </source>
</evidence>
<evidence type="ECO:0000256" key="9">
    <source>
        <dbReference type="ARBA" id="ARBA00040345"/>
    </source>
</evidence>
<comment type="similarity">
    <text evidence="8">Belongs to the glycosyltransferase 2 family. CrtQ subfamily.</text>
</comment>
<accession>A0AB37UL07</accession>
<evidence type="ECO:0000313" key="12">
    <source>
        <dbReference type="Proteomes" id="UP000282574"/>
    </source>
</evidence>
<keyword evidence="2" id="KW-1003">Cell membrane</keyword>
<evidence type="ECO:0000256" key="8">
    <source>
        <dbReference type="ARBA" id="ARBA00038120"/>
    </source>
</evidence>
<dbReference type="AlphaFoldDB" id="A0AB37UL07"/>
<dbReference type="InterPro" id="IPR029044">
    <property type="entry name" value="Nucleotide-diphossugar_trans"/>
</dbReference>
<evidence type="ECO:0000256" key="3">
    <source>
        <dbReference type="ARBA" id="ARBA00022676"/>
    </source>
</evidence>
<keyword evidence="12" id="KW-1185">Reference proteome</keyword>
<dbReference type="PANTHER" id="PTHR43646">
    <property type="entry name" value="GLYCOSYLTRANSFERASE"/>
    <property type="match status" value="1"/>
</dbReference>
<keyword evidence="5" id="KW-0472">Membrane</keyword>
<evidence type="ECO:0000256" key="5">
    <source>
        <dbReference type="ARBA" id="ARBA00023136"/>
    </source>
</evidence>
<dbReference type="SUPFAM" id="SSF53448">
    <property type="entry name" value="Nucleotide-diphospho-sugar transferases"/>
    <property type="match status" value="1"/>
</dbReference>
<dbReference type="GO" id="GO:0016757">
    <property type="term" value="F:glycosyltransferase activity"/>
    <property type="evidence" value="ECO:0007669"/>
    <property type="project" value="UniProtKB-KW"/>
</dbReference>
<evidence type="ECO:0000256" key="1">
    <source>
        <dbReference type="ARBA" id="ARBA00004236"/>
    </source>
</evidence>
<comment type="pathway">
    <text evidence="7">Carotenoid biosynthesis; staphyloxanthin biosynthesis; staphyloxanthin from farnesyl diphosphate: step 4/5.</text>
</comment>
<dbReference type="Proteomes" id="UP000282574">
    <property type="component" value="Unassembled WGS sequence"/>
</dbReference>
<proteinExistence type="inferred from homology"/>
<dbReference type="RefSeq" id="WP_181246291.1">
    <property type="nucleotide sequence ID" value="NZ_JAVKZF010000003.1"/>
</dbReference>
<sequence>MRGDKGEGGDKGDKEERISIIIPAVNEARPIEKTLASTQTGTNVEVIVADGGSQDDTVAIASGWGAKVLSIPKGRAKQMNLGAATATGEILLFLHADTLLPLGFDVMVRAALVKPHAIAGAFRLQIDSPLSSLRLIEWGVNWRSRLLQMPYGDQAIFLRSSLFHQLGQFPDLPMMEDFELVRRLKRNGRIVILPAPVITSPRRWLKQGVCQTTLKNQIAIIAYLLGVSPKKIAAWYRGKVSS</sequence>
<dbReference type="Gene3D" id="3.90.550.10">
    <property type="entry name" value="Spore Coat Polysaccharide Biosynthesis Protein SpsA, Chain A"/>
    <property type="match status" value="1"/>
</dbReference>
<evidence type="ECO:0000256" key="4">
    <source>
        <dbReference type="ARBA" id="ARBA00022679"/>
    </source>
</evidence>
<dbReference type="Pfam" id="PF00535">
    <property type="entry name" value="Glycos_transf_2"/>
    <property type="match status" value="1"/>
</dbReference>
<organism evidence="11 12">
    <name type="scientific">Chroococcidiopsis cubana SAG 39.79</name>
    <dbReference type="NCBI Taxonomy" id="388085"/>
    <lineage>
        <taxon>Bacteria</taxon>
        <taxon>Bacillati</taxon>
        <taxon>Cyanobacteriota</taxon>
        <taxon>Cyanophyceae</taxon>
        <taxon>Chroococcidiopsidales</taxon>
        <taxon>Chroococcidiopsidaceae</taxon>
        <taxon>Chroococcidiopsis</taxon>
    </lineage>
</organism>
<protein>
    <recommendedName>
        <fullName evidence="9">4,4'-diaponeurosporenoate glycosyltransferase</fullName>
    </recommendedName>
</protein>
<gene>
    <name evidence="11" type="ORF">DSM107010_26230</name>
</gene>
<reference evidence="11 12" key="1">
    <citation type="journal article" date="2019" name="Genome Biol. Evol.">
        <title>Day and night: Metabolic profiles and evolutionary relationships of six axenic non-marine cyanobacteria.</title>
        <authorList>
            <person name="Will S.E."/>
            <person name="Henke P."/>
            <person name="Boedeker C."/>
            <person name="Huang S."/>
            <person name="Brinkmann H."/>
            <person name="Rohde M."/>
            <person name="Jarek M."/>
            <person name="Friedl T."/>
            <person name="Seufert S."/>
            <person name="Schumacher M."/>
            <person name="Overmann J."/>
            <person name="Neumann-Schaal M."/>
            <person name="Petersen J."/>
        </authorList>
    </citation>
    <scope>NUCLEOTIDE SEQUENCE [LARGE SCALE GENOMIC DNA]</scope>
    <source>
        <strain evidence="11 12">SAG 39.79</strain>
    </source>
</reference>
<comment type="subcellular location">
    <subcellularLocation>
        <location evidence="1">Cell membrane</location>
    </subcellularLocation>
</comment>
<dbReference type="NCBIfam" id="TIGR04283">
    <property type="entry name" value="glyco_like_mftF"/>
    <property type="match status" value="1"/>
</dbReference>
<feature type="domain" description="Glycosyltransferase 2-like" evidence="10">
    <location>
        <begin position="19"/>
        <end position="135"/>
    </location>
</feature>
<dbReference type="InterPro" id="IPR026461">
    <property type="entry name" value="Trfase_2_rSAM/seldom_assoc"/>
</dbReference>
<dbReference type="InterPro" id="IPR001173">
    <property type="entry name" value="Glyco_trans_2-like"/>
</dbReference>
<keyword evidence="3" id="KW-0328">Glycosyltransferase</keyword>
<dbReference type="GO" id="GO:0005886">
    <property type="term" value="C:plasma membrane"/>
    <property type="evidence" value="ECO:0007669"/>
    <property type="project" value="UniProtKB-SubCell"/>
</dbReference>
<dbReference type="CDD" id="cd02522">
    <property type="entry name" value="GT_2_like_a"/>
    <property type="match status" value="1"/>
</dbReference>
<keyword evidence="4 11" id="KW-0808">Transferase</keyword>